<dbReference type="GO" id="GO:0000976">
    <property type="term" value="F:transcription cis-regulatory region binding"/>
    <property type="evidence" value="ECO:0007669"/>
    <property type="project" value="TreeGrafter"/>
</dbReference>
<dbReference type="InterPro" id="IPR050109">
    <property type="entry name" value="HTH-type_TetR-like_transc_reg"/>
</dbReference>
<dbReference type="InterPro" id="IPR001647">
    <property type="entry name" value="HTH_TetR"/>
</dbReference>
<name>A0A9X7Z5T0_9BACL</name>
<keyword evidence="1" id="KW-0805">Transcription regulation</keyword>
<dbReference type="PANTHER" id="PTHR30055">
    <property type="entry name" value="HTH-TYPE TRANSCRIPTIONAL REGULATOR RUTR"/>
    <property type="match status" value="1"/>
</dbReference>
<dbReference type="EMBL" id="CP071182">
    <property type="protein sequence ID" value="QSO46682.1"/>
    <property type="molecule type" value="Genomic_DNA"/>
</dbReference>
<evidence type="ECO:0000259" key="5">
    <source>
        <dbReference type="PROSITE" id="PS50977"/>
    </source>
</evidence>
<dbReference type="Gene3D" id="1.10.357.10">
    <property type="entry name" value="Tetracycline Repressor, domain 2"/>
    <property type="match status" value="1"/>
</dbReference>
<gene>
    <name evidence="6" type="ORF">JZ786_19910</name>
</gene>
<protein>
    <submittedName>
        <fullName evidence="6">TetR/AcrR family transcriptional regulator</fullName>
    </submittedName>
</protein>
<dbReference type="RefSeq" id="WP_206656047.1">
    <property type="nucleotide sequence ID" value="NZ_CP071182.1"/>
</dbReference>
<keyword evidence="2 4" id="KW-0238">DNA-binding</keyword>
<evidence type="ECO:0000256" key="3">
    <source>
        <dbReference type="ARBA" id="ARBA00023163"/>
    </source>
</evidence>
<dbReference type="SUPFAM" id="SSF46689">
    <property type="entry name" value="Homeodomain-like"/>
    <property type="match status" value="1"/>
</dbReference>
<feature type="DNA-binding region" description="H-T-H motif" evidence="4">
    <location>
        <begin position="45"/>
        <end position="64"/>
    </location>
</feature>
<dbReference type="PROSITE" id="PS01081">
    <property type="entry name" value="HTH_TETR_1"/>
    <property type="match status" value="1"/>
</dbReference>
<evidence type="ECO:0000256" key="4">
    <source>
        <dbReference type="PROSITE-ProRule" id="PRU00335"/>
    </source>
</evidence>
<dbReference type="AlphaFoldDB" id="A0A9X7Z5T0"/>
<dbReference type="Pfam" id="PF00440">
    <property type="entry name" value="TetR_N"/>
    <property type="match status" value="1"/>
</dbReference>
<evidence type="ECO:0000313" key="6">
    <source>
        <dbReference type="EMBL" id="QSO46682.1"/>
    </source>
</evidence>
<dbReference type="InterPro" id="IPR023772">
    <property type="entry name" value="DNA-bd_HTH_TetR-type_CS"/>
</dbReference>
<dbReference type="PRINTS" id="PR00455">
    <property type="entry name" value="HTHTETR"/>
</dbReference>
<evidence type="ECO:0000313" key="7">
    <source>
        <dbReference type="Proteomes" id="UP000663505"/>
    </source>
</evidence>
<sequence length="205" mass="23281">MPNFDIWLAIAYYMVMKKSHADSKQDEIVNAAIRLFSRKGIEGTSVREIGREAGVTDAAIYKHFESKDDVALSVFSRYSDLYSKLVDYYRQFESPFEHRLDKMIVDILEQHDKDRFGLLLLGQRHEIFARLGATHRLPIVAMTDFIQLGIEEEAIPKQSARLTAALVIGAFTRLAVFSDMGGLPPTLSDMKTEIQERIRGLVGLK</sequence>
<dbReference type="PROSITE" id="PS50977">
    <property type="entry name" value="HTH_TETR_2"/>
    <property type="match status" value="1"/>
</dbReference>
<dbReference type="InterPro" id="IPR009057">
    <property type="entry name" value="Homeodomain-like_sf"/>
</dbReference>
<reference evidence="6 7" key="1">
    <citation type="submission" date="2021-02" db="EMBL/GenBank/DDBJ databases">
        <title>Alicyclobacillus curvatus sp. nov. and Alicyclobacillus mengziensis sp. nov., two acidophilic bacteria isolated from acid mine drainage.</title>
        <authorList>
            <person name="Huang Y."/>
        </authorList>
    </citation>
    <scope>NUCLEOTIDE SEQUENCE [LARGE SCALE GENOMIC DNA]</scope>
    <source>
        <strain evidence="6 7">S30H14</strain>
    </source>
</reference>
<evidence type="ECO:0000256" key="1">
    <source>
        <dbReference type="ARBA" id="ARBA00023015"/>
    </source>
</evidence>
<dbReference type="Proteomes" id="UP000663505">
    <property type="component" value="Chromosome"/>
</dbReference>
<evidence type="ECO:0000256" key="2">
    <source>
        <dbReference type="ARBA" id="ARBA00023125"/>
    </source>
</evidence>
<keyword evidence="7" id="KW-1185">Reference proteome</keyword>
<dbReference type="GO" id="GO:0003700">
    <property type="term" value="F:DNA-binding transcription factor activity"/>
    <property type="evidence" value="ECO:0007669"/>
    <property type="project" value="TreeGrafter"/>
</dbReference>
<organism evidence="6 7">
    <name type="scientific">Alicyclobacillus mengziensis</name>
    <dbReference type="NCBI Taxonomy" id="2931921"/>
    <lineage>
        <taxon>Bacteria</taxon>
        <taxon>Bacillati</taxon>
        <taxon>Bacillota</taxon>
        <taxon>Bacilli</taxon>
        <taxon>Bacillales</taxon>
        <taxon>Alicyclobacillaceae</taxon>
        <taxon>Alicyclobacillus</taxon>
    </lineage>
</organism>
<keyword evidence="3" id="KW-0804">Transcription</keyword>
<dbReference type="PANTHER" id="PTHR30055:SF234">
    <property type="entry name" value="HTH-TYPE TRANSCRIPTIONAL REGULATOR BETI"/>
    <property type="match status" value="1"/>
</dbReference>
<accession>A0A9X7Z5T0</accession>
<feature type="domain" description="HTH tetR-type" evidence="5">
    <location>
        <begin position="22"/>
        <end position="82"/>
    </location>
</feature>
<dbReference type="KEGG" id="afx:JZ786_19910"/>
<proteinExistence type="predicted"/>